<feature type="compositionally biased region" description="Low complexity" evidence="1">
    <location>
        <begin position="269"/>
        <end position="287"/>
    </location>
</feature>
<feature type="compositionally biased region" description="Polar residues" evidence="1">
    <location>
        <begin position="338"/>
        <end position="350"/>
    </location>
</feature>
<dbReference type="PANTHER" id="PTHR13844">
    <property type="entry name" value="SWI/SNF-RELATED MATRIX-ASSOCIATED ACTIN-DEPENDENT REGULATOR OF CHROMATIN SUBFAMILY D"/>
    <property type="match status" value="1"/>
</dbReference>
<dbReference type="SUPFAM" id="SSF47592">
    <property type="entry name" value="SWIB/MDM2 domain"/>
    <property type="match status" value="1"/>
</dbReference>
<organism evidence="4 5">
    <name type="scientific">Coemansia biformis</name>
    <dbReference type="NCBI Taxonomy" id="1286918"/>
    <lineage>
        <taxon>Eukaryota</taxon>
        <taxon>Fungi</taxon>
        <taxon>Fungi incertae sedis</taxon>
        <taxon>Zoopagomycota</taxon>
        <taxon>Kickxellomycotina</taxon>
        <taxon>Kickxellomycetes</taxon>
        <taxon>Kickxellales</taxon>
        <taxon>Kickxellaceae</taxon>
        <taxon>Coemansia</taxon>
    </lineage>
</organism>
<dbReference type="AlphaFoldDB" id="A0A9W7Y0I3"/>
<dbReference type="PROSITE" id="PS51925">
    <property type="entry name" value="SWIB_MDM2"/>
    <property type="match status" value="1"/>
</dbReference>
<evidence type="ECO:0008006" key="6">
    <source>
        <dbReference type="Google" id="ProtNLM"/>
    </source>
</evidence>
<dbReference type="Pfam" id="PF02201">
    <property type="entry name" value="SWIB"/>
    <property type="match status" value="1"/>
</dbReference>
<dbReference type="OrthoDB" id="10251073at2759"/>
<name>A0A9W7Y0I3_9FUNG</name>
<dbReference type="InterPro" id="IPR036885">
    <property type="entry name" value="SWIB_MDM2_dom_sf"/>
</dbReference>
<proteinExistence type="predicted"/>
<comment type="caution">
    <text evidence="4">The sequence shown here is derived from an EMBL/GenBank/DDBJ whole genome shotgun (WGS) entry which is preliminary data.</text>
</comment>
<dbReference type="Pfam" id="PF08766">
    <property type="entry name" value="DEK_C"/>
    <property type="match status" value="1"/>
</dbReference>
<dbReference type="SMART" id="SM00151">
    <property type="entry name" value="SWIB"/>
    <property type="match status" value="1"/>
</dbReference>
<feature type="compositionally biased region" description="Basic and acidic residues" evidence="1">
    <location>
        <begin position="132"/>
        <end position="151"/>
    </location>
</feature>
<sequence>MNVAKLTPRIREILQSSDLSTVSAKKVRRQLENEMGESLDVYKTEIDDVIKRQFQVLHNESQQRHHAQQQYVQQYSQQGQIGGVYGGPQGLQVPGGGFPGSIHHAAPGIAAGGVAADGASPDATPRKRGRPRKPENERKQQRKKREVDPNRPKRQTGLSKPMKLSSELGELLGHKYCARTDVVKELWIYIKANGLQDQSDKRYILCDDKLLKIFQTERLFMYTMNKLLNDHLFKPTPEENAEAIALLNLPPTHPAVTSSAKAFAAVASGSADPGSATPAASDAPHSADSGDDDADDAEGDDADDGDAHSDKSAATDQQKSIGQPSPSLPTAAPLVLPPQSSSVNGDSSAT</sequence>
<evidence type="ECO:0000313" key="5">
    <source>
        <dbReference type="Proteomes" id="UP001143981"/>
    </source>
</evidence>
<feature type="domain" description="DM2" evidence="2">
    <location>
        <begin position="157"/>
        <end position="234"/>
    </location>
</feature>
<dbReference type="PROSITE" id="PS51998">
    <property type="entry name" value="DEK_C"/>
    <property type="match status" value="1"/>
</dbReference>
<keyword evidence="5" id="KW-1185">Reference proteome</keyword>
<dbReference type="InterPro" id="IPR014876">
    <property type="entry name" value="DEK_C"/>
</dbReference>
<dbReference type="CDD" id="cd10567">
    <property type="entry name" value="SWIB-MDM2_like"/>
    <property type="match status" value="1"/>
</dbReference>
<dbReference type="InterPro" id="IPR019835">
    <property type="entry name" value="SWIB_domain"/>
</dbReference>
<feature type="region of interest" description="Disordered" evidence="1">
    <location>
        <begin position="112"/>
        <end position="162"/>
    </location>
</feature>
<evidence type="ECO:0000256" key="1">
    <source>
        <dbReference type="SAM" id="MobiDB-lite"/>
    </source>
</evidence>
<accession>A0A9W7Y0I3</accession>
<feature type="region of interest" description="Disordered" evidence="1">
    <location>
        <begin position="269"/>
        <end position="350"/>
    </location>
</feature>
<dbReference type="Proteomes" id="UP001143981">
    <property type="component" value="Unassembled WGS sequence"/>
</dbReference>
<feature type="compositionally biased region" description="Polar residues" evidence="1">
    <location>
        <begin position="315"/>
        <end position="325"/>
    </location>
</feature>
<reference evidence="4" key="1">
    <citation type="submission" date="2022-07" db="EMBL/GenBank/DDBJ databases">
        <title>Phylogenomic reconstructions and comparative analyses of Kickxellomycotina fungi.</title>
        <authorList>
            <person name="Reynolds N.K."/>
            <person name="Stajich J.E."/>
            <person name="Barry K."/>
            <person name="Grigoriev I.V."/>
            <person name="Crous P."/>
            <person name="Smith M.E."/>
        </authorList>
    </citation>
    <scope>NUCLEOTIDE SEQUENCE</scope>
    <source>
        <strain evidence="4">BCRC 34381</strain>
    </source>
</reference>
<evidence type="ECO:0000259" key="2">
    <source>
        <dbReference type="PROSITE" id="PS51925"/>
    </source>
</evidence>
<dbReference type="EMBL" id="JANBOI010002450">
    <property type="protein sequence ID" value="KAJ1721774.1"/>
    <property type="molecule type" value="Genomic_DNA"/>
</dbReference>
<feature type="domain" description="DEK-C" evidence="3">
    <location>
        <begin position="1"/>
        <end position="55"/>
    </location>
</feature>
<feature type="compositionally biased region" description="Low complexity" evidence="1">
    <location>
        <begin position="112"/>
        <end position="123"/>
    </location>
</feature>
<dbReference type="SUPFAM" id="SSF109715">
    <property type="entry name" value="DEK C-terminal domain"/>
    <property type="match status" value="1"/>
</dbReference>
<feature type="compositionally biased region" description="Acidic residues" evidence="1">
    <location>
        <begin position="289"/>
        <end position="304"/>
    </location>
</feature>
<dbReference type="InterPro" id="IPR003121">
    <property type="entry name" value="SWIB_MDM2_domain"/>
</dbReference>
<evidence type="ECO:0000259" key="3">
    <source>
        <dbReference type="PROSITE" id="PS51998"/>
    </source>
</evidence>
<evidence type="ECO:0000313" key="4">
    <source>
        <dbReference type="EMBL" id="KAJ1721774.1"/>
    </source>
</evidence>
<protein>
    <recommendedName>
        <fullName evidence="6">SWIB-domain-containing protein</fullName>
    </recommendedName>
</protein>
<gene>
    <name evidence="4" type="ORF">LPJ61_005997</name>
</gene>
<dbReference type="Gene3D" id="1.10.245.10">
    <property type="entry name" value="SWIB/MDM2 domain"/>
    <property type="match status" value="1"/>
</dbReference>